<evidence type="ECO:0000313" key="2">
    <source>
        <dbReference type="Proteomes" id="UP000790377"/>
    </source>
</evidence>
<sequence length="302" mass="33810">MPTMKNKWKKTELKQGDTIMTNPRSDDIIIPIMGPTGVGKSTFINTAAGKDVTKVGHNLESCTAAIVHAIVPHPNYPSRRVVFVDTPGFDDTYEDDTEILRRIAVWLAHSYSDNVKLSGIIYLHEITQARMVGTSRKNFEMFEKLCGIESAQNVILATTKWGNIKSDAGERRASQLETFWKDMLSAGSQMERFNGSQKSAWDIVKTITDKKLLEALQIQNELVNLGKLLPQTEAGNALRTSLKNLVAEHKKTIMELRSEKGDGQQVDDRLKETESQIKSLLGQIQELKIPLSKRILAWFGLG</sequence>
<reference evidence="1" key="1">
    <citation type="journal article" date="2021" name="New Phytol.">
        <title>Evolutionary innovations through gain and loss of genes in the ectomycorrhizal Boletales.</title>
        <authorList>
            <person name="Wu G."/>
            <person name="Miyauchi S."/>
            <person name="Morin E."/>
            <person name="Kuo A."/>
            <person name="Drula E."/>
            <person name="Varga T."/>
            <person name="Kohler A."/>
            <person name="Feng B."/>
            <person name="Cao Y."/>
            <person name="Lipzen A."/>
            <person name="Daum C."/>
            <person name="Hundley H."/>
            <person name="Pangilinan J."/>
            <person name="Johnson J."/>
            <person name="Barry K."/>
            <person name="LaButti K."/>
            <person name="Ng V."/>
            <person name="Ahrendt S."/>
            <person name="Min B."/>
            <person name="Choi I.G."/>
            <person name="Park H."/>
            <person name="Plett J.M."/>
            <person name="Magnuson J."/>
            <person name="Spatafora J.W."/>
            <person name="Nagy L.G."/>
            <person name="Henrissat B."/>
            <person name="Grigoriev I.V."/>
            <person name="Yang Z.L."/>
            <person name="Xu J."/>
            <person name="Martin F.M."/>
        </authorList>
    </citation>
    <scope>NUCLEOTIDE SEQUENCE</scope>
    <source>
        <strain evidence="1">ATCC 28755</strain>
    </source>
</reference>
<gene>
    <name evidence="1" type="ORF">BJ138DRAFT_1068400</name>
</gene>
<name>A0ACB8A6N2_9AGAM</name>
<keyword evidence="2" id="KW-1185">Reference proteome</keyword>
<keyword evidence="1" id="KW-0378">Hydrolase</keyword>
<accession>A0ACB8A6N2</accession>
<organism evidence="1 2">
    <name type="scientific">Hygrophoropsis aurantiaca</name>
    <dbReference type="NCBI Taxonomy" id="72124"/>
    <lineage>
        <taxon>Eukaryota</taxon>
        <taxon>Fungi</taxon>
        <taxon>Dikarya</taxon>
        <taxon>Basidiomycota</taxon>
        <taxon>Agaricomycotina</taxon>
        <taxon>Agaricomycetes</taxon>
        <taxon>Agaricomycetidae</taxon>
        <taxon>Boletales</taxon>
        <taxon>Coniophorineae</taxon>
        <taxon>Hygrophoropsidaceae</taxon>
        <taxon>Hygrophoropsis</taxon>
    </lineage>
</organism>
<dbReference type="Proteomes" id="UP000790377">
    <property type="component" value="Unassembled WGS sequence"/>
</dbReference>
<dbReference type="EMBL" id="MU267806">
    <property type="protein sequence ID" value="KAH7908656.1"/>
    <property type="molecule type" value="Genomic_DNA"/>
</dbReference>
<comment type="caution">
    <text evidence="1">The sequence shown here is derived from an EMBL/GenBank/DDBJ whole genome shotgun (WGS) entry which is preliminary data.</text>
</comment>
<proteinExistence type="predicted"/>
<evidence type="ECO:0000313" key="1">
    <source>
        <dbReference type="EMBL" id="KAH7908656.1"/>
    </source>
</evidence>
<protein>
    <submittedName>
        <fullName evidence="1">P-loop containing nucleoside triphosphate hydrolase protein</fullName>
    </submittedName>
</protein>